<name>A0ABD5MRX2_9EURY</name>
<reference evidence="3" key="1">
    <citation type="submission" date="2024-09" db="EMBL/GenBank/DDBJ databases">
        <authorList>
            <person name="Sun Q."/>
        </authorList>
    </citation>
    <scope>NUCLEOTIDE SEQUENCE [LARGE SCALE GENOMIC DNA]</scope>
    <source>
        <strain evidence="3">JCM 31273</strain>
    </source>
</reference>
<feature type="compositionally biased region" description="Acidic residues" evidence="1">
    <location>
        <begin position="253"/>
        <end position="284"/>
    </location>
</feature>
<dbReference type="Pfam" id="PF14344">
    <property type="entry name" value="DUF4397"/>
    <property type="match status" value="1"/>
</dbReference>
<feature type="domain" description="DUF4397" evidence="2">
    <location>
        <begin position="41"/>
        <end position="160"/>
    </location>
</feature>
<evidence type="ECO:0000313" key="3">
    <source>
        <dbReference type="EMBL" id="MFB9824771.1"/>
    </source>
</evidence>
<feature type="region of interest" description="Disordered" evidence="1">
    <location>
        <begin position="243"/>
        <end position="294"/>
    </location>
</feature>
<dbReference type="InterPro" id="IPR025510">
    <property type="entry name" value="DUF4397"/>
</dbReference>
<protein>
    <submittedName>
        <fullName evidence="3">DUF4397 domain-containing protein</fullName>
    </submittedName>
</protein>
<dbReference type="AlphaFoldDB" id="A0ABD5MRX2"/>
<proteinExistence type="predicted"/>
<evidence type="ECO:0000313" key="4">
    <source>
        <dbReference type="Proteomes" id="UP001589595"/>
    </source>
</evidence>
<dbReference type="Proteomes" id="UP001589595">
    <property type="component" value="Unassembled WGS sequence"/>
</dbReference>
<evidence type="ECO:0000259" key="2">
    <source>
        <dbReference type="Pfam" id="PF14344"/>
    </source>
</evidence>
<organism evidence="3 4">
    <name type="scientific">Halobaculum roseum</name>
    <dbReference type="NCBI Taxonomy" id="2175149"/>
    <lineage>
        <taxon>Archaea</taxon>
        <taxon>Methanobacteriati</taxon>
        <taxon>Methanobacteriota</taxon>
        <taxon>Stenosarchaea group</taxon>
        <taxon>Halobacteria</taxon>
        <taxon>Halobacteriales</taxon>
        <taxon>Haloferacaceae</taxon>
        <taxon>Halobaculum</taxon>
    </lineage>
</organism>
<sequence>MILLAGSVVVSGATFGGPAAAAPALQQQQLQADGPSTQETSYLRVVHASADAPAVDVALDNETVVSGIELGEASDYLAIAAGDHRLTITAAETGDVVYDANVSVEARSVTTIAASGEIGENASQPFAPLFIRDDALQPAEGEAAVAVAHLSPDAPAVDITVEGSDTVVADNVSYAGVSDYVSVPAGEYTLEIREATEDNDGEVVTTVDVSLESGSAYTGYAVGYLDAENDSEPEFQVSLVDDATKSVTLPSAADEDDEETNETETPTDETETPADDEADDETETPEATPTEAPE</sequence>
<keyword evidence="4" id="KW-1185">Reference proteome</keyword>
<gene>
    <name evidence="3" type="ORF">ACFFOL_11415</name>
</gene>
<feature type="compositionally biased region" description="Low complexity" evidence="1">
    <location>
        <begin position="285"/>
        <end position="294"/>
    </location>
</feature>
<accession>A0ABD5MRX2</accession>
<dbReference type="EMBL" id="JBHMAJ010000007">
    <property type="protein sequence ID" value="MFB9824771.1"/>
    <property type="molecule type" value="Genomic_DNA"/>
</dbReference>
<comment type="caution">
    <text evidence="3">The sequence shown here is derived from an EMBL/GenBank/DDBJ whole genome shotgun (WGS) entry which is preliminary data.</text>
</comment>
<evidence type="ECO:0000256" key="1">
    <source>
        <dbReference type="SAM" id="MobiDB-lite"/>
    </source>
</evidence>